<protein>
    <recommendedName>
        <fullName evidence="4">BURP domain-containing protein</fullName>
    </recommendedName>
</protein>
<name>A0A8J5GXJ1_ZINOF</name>
<evidence type="ECO:0000256" key="3">
    <source>
        <dbReference type="SAM" id="SignalP"/>
    </source>
</evidence>
<evidence type="ECO:0000313" key="6">
    <source>
        <dbReference type="Proteomes" id="UP000734854"/>
    </source>
</evidence>
<reference evidence="5 6" key="1">
    <citation type="submission" date="2020-08" db="EMBL/GenBank/DDBJ databases">
        <title>Plant Genome Project.</title>
        <authorList>
            <person name="Zhang R.-G."/>
        </authorList>
    </citation>
    <scope>NUCLEOTIDE SEQUENCE [LARGE SCALE GENOMIC DNA]</scope>
    <source>
        <tissue evidence="5">Rhizome</tissue>
    </source>
</reference>
<dbReference type="EMBL" id="JACMSC010000007">
    <property type="protein sequence ID" value="KAG6514872.1"/>
    <property type="molecule type" value="Genomic_DNA"/>
</dbReference>
<dbReference type="AlphaFoldDB" id="A0A8J5GXJ1"/>
<feature type="signal peptide" evidence="3">
    <location>
        <begin position="1"/>
        <end position="32"/>
    </location>
</feature>
<dbReference type="PANTHER" id="PTHR31458">
    <property type="entry name" value="POLYGALACTURONASE 1 BETA-LIKE PROTEIN 2"/>
    <property type="match status" value="1"/>
</dbReference>
<accession>A0A8J5GXJ1</accession>
<dbReference type="OrthoDB" id="773062at2759"/>
<dbReference type="InterPro" id="IPR004873">
    <property type="entry name" value="BURP_dom"/>
</dbReference>
<dbReference type="Proteomes" id="UP000734854">
    <property type="component" value="Unassembled WGS sequence"/>
</dbReference>
<dbReference type="SMART" id="SM01045">
    <property type="entry name" value="BURP"/>
    <property type="match status" value="1"/>
</dbReference>
<dbReference type="Pfam" id="PF03181">
    <property type="entry name" value="BURP"/>
    <property type="match status" value="1"/>
</dbReference>
<proteinExistence type="predicted"/>
<sequence length="637" mass="68765">MAASLPLRCPARPFLFTLLLIVILQFPEYSVSGHVAPPAPSMSSSDESSNPFSARASFIRYWNRRIPNNRPLPNFLLSKLSPLSALDSATFSNLLATSNFAALSSRLPQLCSTAHLLCSPSLTVFNGTGAPSDFSNYESSNYTNYGTDATAGFDSFKNYSLSLNTPVSTFRRYSRDSVDHNDSFKAYSTGGNIVTADFTSYATAATGGSGEFASYGVDSNGPYLKFTNYEASANGRVQSFGTYSEDSNAGDESFAGYGKGGNGVVSEFNGYATETNVLGSTFTGYGMEANAANDSFVNYGVDGNVPVNTFRSYGDNGNSASESFASYRNDANVGSDTFTSYAKKGNTATAGFDLYGHSNSGSDTFKGYGEGSDTNEINFRSYEGDNPTFNVYSKTGIDFKDYRNHSAGQFPAAVVRHWQVEPGKFFRERDLRSGNVMPMPDIRDRLPARSFLPRSIAERIPFSAADVRRVFGIAEDTALGKAVTDTLADCERRPSRGETKQCAKSAEDMIDFVVEVLGSNVVARSTESTAGSNGSILIGRVKGVNGGNVTKSVSCHQSLFPYLVYYCHSVPRVRVYVAEILGVESKHKINRGVAICHLDTSDWSATHGAFLALGSSPGKIEVCHWIFEGDMTWTVAD</sequence>
<keyword evidence="2" id="KW-0325">Glycoprotein</keyword>
<evidence type="ECO:0000256" key="1">
    <source>
        <dbReference type="ARBA" id="ARBA00022729"/>
    </source>
</evidence>
<keyword evidence="6" id="KW-1185">Reference proteome</keyword>
<evidence type="ECO:0000256" key="2">
    <source>
        <dbReference type="ARBA" id="ARBA00023180"/>
    </source>
</evidence>
<gene>
    <name evidence="5" type="ORF">ZIOFF_025247</name>
</gene>
<organism evidence="5 6">
    <name type="scientific">Zingiber officinale</name>
    <name type="common">Ginger</name>
    <name type="synonym">Amomum zingiber</name>
    <dbReference type="NCBI Taxonomy" id="94328"/>
    <lineage>
        <taxon>Eukaryota</taxon>
        <taxon>Viridiplantae</taxon>
        <taxon>Streptophyta</taxon>
        <taxon>Embryophyta</taxon>
        <taxon>Tracheophyta</taxon>
        <taxon>Spermatophyta</taxon>
        <taxon>Magnoliopsida</taxon>
        <taxon>Liliopsida</taxon>
        <taxon>Zingiberales</taxon>
        <taxon>Zingiberaceae</taxon>
        <taxon>Zingiber</taxon>
    </lineage>
</organism>
<dbReference type="PANTHER" id="PTHR31458:SF2">
    <property type="entry name" value="POLYGALACTURONASE 1 BETA-LIKE PROTEIN 2"/>
    <property type="match status" value="1"/>
</dbReference>
<keyword evidence="1 3" id="KW-0732">Signal</keyword>
<dbReference type="PROSITE" id="PS51277">
    <property type="entry name" value="BURP"/>
    <property type="match status" value="1"/>
</dbReference>
<dbReference type="InterPro" id="IPR051897">
    <property type="entry name" value="PG-associated_BURP"/>
</dbReference>
<evidence type="ECO:0000259" key="4">
    <source>
        <dbReference type="PROSITE" id="PS51277"/>
    </source>
</evidence>
<comment type="caution">
    <text evidence="5">The sequence shown here is derived from an EMBL/GenBank/DDBJ whole genome shotgun (WGS) entry which is preliminary data.</text>
</comment>
<feature type="chain" id="PRO_5035314934" description="BURP domain-containing protein" evidence="3">
    <location>
        <begin position="33"/>
        <end position="637"/>
    </location>
</feature>
<feature type="domain" description="BURP" evidence="4">
    <location>
        <begin position="425"/>
        <end position="636"/>
    </location>
</feature>
<evidence type="ECO:0000313" key="5">
    <source>
        <dbReference type="EMBL" id="KAG6514872.1"/>
    </source>
</evidence>